<feature type="transmembrane region" description="Helical" evidence="8">
    <location>
        <begin position="68"/>
        <end position="100"/>
    </location>
</feature>
<sequence length="180" mass="20520">MFGFFNGYHAKLKWIFAIITFFLLFFDGALFANMAGILTRGQYHIMPMLLVIWFVYAVLFELDLDLPIYFWACLAGLIFDIFYFGVIGGFTVGLPIMVWVSKQLRYYLSDSVVSLFMIIILSITVLQIFTYIAALIAGLDVGNAADYVVHTFAPSLALNVVIAIILYLPIRQLFRKLKEI</sequence>
<dbReference type="Pfam" id="PF04093">
    <property type="entry name" value="MreD"/>
    <property type="match status" value="1"/>
</dbReference>
<evidence type="ECO:0000313" key="10">
    <source>
        <dbReference type="Proteomes" id="UP000789719"/>
    </source>
</evidence>
<evidence type="ECO:0000256" key="4">
    <source>
        <dbReference type="ARBA" id="ARBA00022692"/>
    </source>
</evidence>
<protein>
    <recommendedName>
        <fullName evidence="11">Rod shape-determining protein MreD</fullName>
    </recommendedName>
</protein>
<keyword evidence="6 8" id="KW-1133">Transmembrane helix</keyword>
<keyword evidence="3" id="KW-1003">Cell membrane</keyword>
<proteinExistence type="inferred from homology"/>
<organism evidence="9 10">
    <name type="scientific">Periweissella ghanensis</name>
    <dbReference type="NCBI Taxonomy" id="467997"/>
    <lineage>
        <taxon>Bacteria</taxon>
        <taxon>Bacillati</taxon>
        <taxon>Bacillota</taxon>
        <taxon>Bacilli</taxon>
        <taxon>Lactobacillales</taxon>
        <taxon>Lactobacillaceae</taxon>
        <taxon>Periweissella</taxon>
    </lineage>
</organism>
<evidence type="ECO:0000256" key="3">
    <source>
        <dbReference type="ARBA" id="ARBA00022475"/>
    </source>
</evidence>
<keyword evidence="7 8" id="KW-0472">Membrane</keyword>
<evidence type="ECO:0000256" key="7">
    <source>
        <dbReference type="ARBA" id="ARBA00023136"/>
    </source>
</evidence>
<dbReference type="EMBL" id="CAKKNT010000011">
    <property type="protein sequence ID" value="CAH0418600.1"/>
    <property type="molecule type" value="Genomic_DNA"/>
</dbReference>
<evidence type="ECO:0000256" key="6">
    <source>
        <dbReference type="ARBA" id="ARBA00022989"/>
    </source>
</evidence>
<evidence type="ECO:0000256" key="2">
    <source>
        <dbReference type="ARBA" id="ARBA00007776"/>
    </source>
</evidence>
<comment type="similarity">
    <text evidence="2">Belongs to the MreD family.</text>
</comment>
<dbReference type="InterPro" id="IPR007227">
    <property type="entry name" value="Cell_shape_determining_MreD"/>
</dbReference>
<keyword evidence="4 8" id="KW-0812">Transmembrane</keyword>
<comment type="subcellular location">
    <subcellularLocation>
        <location evidence="1">Cell membrane</location>
        <topology evidence="1">Multi-pass membrane protein</topology>
    </subcellularLocation>
</comment>
<feature type="transmembrane region" description="Helical" evidence="8">
    <location>
        <begin position="151"/>
        <end position="170"/>
    </location>
</feature>
<dbReference type="RefSeq" id="WP_230098685.1">
    <property type="nucleotide sequence ID" value="NZ_CAKKNT010000011.1"/>
</dbReference>
<keyword evidence="10" id="KW-1185">Reference proteome</keyword>
<evidence type="ECO:0000256" key="8">
    <source>
        <dbReference type="SAM" id="Phobius"/>
    </source>
</evidence>
<dbReference type="NCBIfam" id="TIGR03426">
    <property type="entry name" value="shape_MreD"/>
    <property type="match status" value="1"/>
</dbReference>
<reference evidence="9 10" key="1">
    <citation type="submission" date="2021-11" db="EMBL/GenBank/DDBJ databases">
        <authorList>
            <person name="Depoorter E."/>
        </authorList>
    </citation>
    <scope>NUCLEOTIDE SEQUENCE [LARGE SCALE GENOMIC DNA]</scope>
    <source>
        <strain evidence="9 10">LMG 24286</strain>
    </source>
</reference>
<accession>A0ABN8BPS3</accession>
<evidence type="ECO:0000256" key="1">
    <source>
        <dbReference type="ARBA" id="ARBA00004651"/>
    </source>
</evidence>
<evidence type="ECO:0008006" key="11">
    <source>
        <dbReference type="Google" id="ProtNLM"/>
    </source>
</evidence>
<feature type="transmembrane region" description="Helical" evidence="8">
    <location>
        <begin position="12"/>
        <end position="31"/>
    </location>
</feature>
<keyword evidence="5" id="KW-0133">Cell shape</keyword>
<name>A0ABN8BPS3_9LACO</name>
<gene>
    <name evidence="9" type="ORF">WGH24286_01021</name>
</gene>
<evidence type="ECO:0000313" key="9">
    <source>
        <dbReference type="EMBL" id="CAH0418600.1"/>
    </source>
</evidence>
<feature type="transmembrane region" description="Helical" evidence="8">
    <location>
        <begin position="43"/>
        <end position="62"/>
    </location>
</feature>
<dbReference type="Proteomes" id="UP000789719">
    <property type="component" value="Unassembled WGS sequence"/>
</dbReference>
<comment type="caution">
    <text evidence="9">The sequence shown here is derived from an EMBL/GenBank/DDBJ whole genome shotgun (WGS) entry which is preliminary data.</text>
</comment>
<evidence type="ECO:0000256" key="5">
    <source>
        <dbReference type="ARBA" id="ARBA00022960"/>
    </source>
</evidence>
<feature type="transmembrane region" description="Helical" evidence="8">
    <location>
        <begin position="112"/>
        <end position="139"/>
    </location>
</feature>